<dbReference type="Pfam" id="PF14343">
    <property type="entry name" value="PrcB_C"/>
    <property type="match status" value="1"/>
</dbReference>
<feature type="chain" id="PRO_5003622784" description="PrcB C-terminal domain-containing protein" evidence="1">
    <location>
        <begin position="27"/>
        <end position="179"/>
    </location>
</feature>
<accession>H9UJY9</accession>
<name>H9UJY9_SPIAZ</name>
<keyword evidence="1" id="KW-0732">Signal</keyword>
<evidence type="ECO:0000256" key="1">
    <source>
        <dbReference type="SAM" id="SignalP"/>
    </source>
</evidence>
<gene>
    <name evidence="3" type="ordered locus">Spiaf_1775</name>
</gene>
<dbReference type="STRING" id="889378.Spiaf_1775"/>
<dbReference type="EMBL" id="CP003282">
    <property type="protein sequence ID" value="AFG37832.1"/>
    <property type="molecule type" value="Genomic_DNA"/>
</dbReference>
<sequence length="179" mass="19349">MRILMAIVLLGLLLIGVNGCATSVPADTGETAAVDEQNSVPVPQISPVAPEYCLERVCVLSSRAGHTRRSRSTVRARSRAAWQGLAGDPGLEDLLPGYEQYLEQELDFDRDAIVAVFAGERSTGGYSLELDRVERSETTITLHIRENTPAADAMVTQALTYPALVAVIHDAPAEILIEY</sequence>
<organism evidence="3 4">
    <name type="scientific">Spirochaeta africana (strain ATCC 700263 / DSM 8902 / Z-7692)</name>
    <dbReference type="NCBI Taxonomy" id="889378"/>
    <lineage>
        <taxon>Bacteria</taxon>
        <taxon>Pseudomonadati</taxon>
        <taxon>Spirochaetota</taxon>
        <taxon>Spirochaetia</taxon>
        <taxon>Spirochaetales</taxon>
        <taxon>Spirochaetaceae</taxon>
        <taxon>Spirochaeta</taxon>
    </lineage>
</organism>
<feature type="domain" description="PrcB C-terminal" evidence="2">
    <location>
        <begin position="113"/>
        <end position="168"/>
    </location>
</feature>
<dbReference type="Proteomes" id="UP000007383">
    <property type="component" value="Chromosome"/>
</dbReference>
<evidence type="ECO:0000313" key="3">
    <source>
        <dbReference type="EMBL" id="AFG37832.1"/>
    </source>
</evidence>
<protein>
    <recommendedName>
        <fullName evidence="2">PrcB C-terminal domain-containing protein</fullName>
    </recommendedName>
</protein>
<evidence type="ECO:0000259" key="2">
    <source>
        <dbReference type="Pfam" id="PF14343"/>
    </source>
</evidence>
<dbReference type="eggNOG" id="ENOG5033AUW">
    <property type="taxonomic scope" value="Bacteria"/>
</dbReference>
<dbReference type="PATRIC" id="fig|889378.3.peg.1764"/>
<proteinExistence type="predicted"/>
<dbReference type="AlphaFoldDB" id="H9UJY9"/>
<reference evidence="4" key="1">
    <citation type="journal article" date="2013" name="Stand. Genomic Sci.">
        <title>Complete genome sequence of the halophilic bacterium Spirochaeta africana type strain (Z-7692(T)) from the alkaline Lake Magadi in the East African Rift.</title>
        <authorList>
            <person name="Liolos K."/>
            <person name="Abt B."/>
            <person name="Scheuner C."/>
            <person name="Teshima H."/>
            <person name="Held B."/>
            <person name="Lapidus A."/>
            <person name="Nolan M."/>
            <person name="Lucas S."/>
            <person name="Deshpande S."/>
            <person name="Cheng J.F."/>
            <person name="Tapia R."/>
            <person name="Goodwin L.A."/>
            <person name="Pitluck S."/>
            <person name="Pagani I."/>
            <person name="Ivanova N."/>
            <person name="Mavromatis K."/>
            <person name="Mikhailova N."/>
            <person name="Huntemann M."/>
            <person name="Pati A."/>
            <person name="Chen A."/>
            <person name="Palaniappan K."/>
            <person name="Land M."/>
            <person name="Rohde M."/>
            <person name="Tindall B.J."/>
            <person name="Detter J.C."/>
            <person name="Goker M."/>
            <person name="Bristow J."/>
            <person name="Eisen J.A."/>
            <person name="Markowitz V."/>
            <person name="Hugenholtz P."/>
            <person name="Woyke T."/>
            <person name="Klenk H.P."/>
            <person name="Kyrpides N.C."/>
        </authorList>
    </citation>
    <scope>NUCLEOTIDE SEQUENCE</scope>
    <source>
        <strain evidence="4">ATCC 700263 / DSM 8902 / Z-7692</strain>
    </source>
</reference>
<dbReference type="KEGG" id="sfc:Spiaf_1775"/>
<dbReference type="HOGENOM" id="CLU_1502550_0_0_12"/>
<keyword evidence="4" id="KW-1185">Reference proteome</keyword>
<dbReference type="InterPro" id="IPR025748">
    <property type="entry name" value="PrcB_C_dom"/>
</dbReference>
<evidence type="ECO:0000313" key="4">
    <source>
        <dbReference type="Proteomes" id="UP000007383"/>
    </source>
</evidence>
<feature type="signal peptide" evidence="1">
    <location>
        <begin position="1"/>
        <end position="26"/>
    </location>
</feature>